<evidence type="ECO:0000259" key="7">
    <source>
        <dbReference type="PROSITE" id="PS50950"/>
    </source>
</evidence>
<evidence type="ECO:0000256" key="5">
    <source>
        <dbReference type="PROSITE-ProRule" id="PRU00309"/>
    </source>
</evidence>
<dbReference type="PANTHER" id="PTHR31751">
    <property type="entry name" value="SI:CH211-108C17.2-RELATED-RELATED"/>
    <property type="match status" value="1"/>
</dbReference>
<dbReference type="SMART" id="SM00980">
    <property type="entry name" value="THAP"/>
    <property type="match status" value="1"/>
</dbReference>
<dbReference type="SUPFAM" id="SSF57716">
    <property type="entry name" value="Glucocorticoid receptor-like (DNA-binding domain)"/>
    <property type="match status" value="1"/>
</dbReference>
<dbReference type="GO" id="GO:0008270">
    <property type="term" value="F:zinc ion binding"/>
    <property type="evidence" value="ECO:0007669"/>
    <property type="project" value="UniProtKB-KW"/>
</dbReference>
<evidence type="ECO:0000256" key="1">
    <source>
        <dbReference type="ARBA" id="ARBA00022723"/>
    </source>
</evidence>
<keyword evidence="4 5" id="KW-0238">DNA-binding</keyword>
<keyword evidence="1" id="KW-0479">Metal-binding</keyword>
<feature type="region of interest" description="Disordered" evidence="6">
    <location>
        <begin position="111"/>
        <end position="136"/>
    </location>
</feature>
<dbReference type="InterPro" id="IPR006612">
    <property type="entry name" value="THAP_Znf"/>
</dbReference>
<dbReference type="Pfam" id="PF05485">
    <property type="entry name" value="THAP"/>
    <property type="match status" value="1"/>
</dbReference>
<organism evidence="8">
    <name type="scientific">Xenopus tropicalis</name>
    <name type="common">Western clawed frog</name>
    <name type="synonym">Silurana tropicalis</name>
    <dbReference type="NCBI Taxonomy" id="8364"/>
    <lineage>
        <taxon>Eukaryota</taxon>
        <taxon>Metazoa</taxon>
        <taxon>Chordata</taxon>
        <taxon>Craniata</taxon>
        <taxon>Vertebrata</taxon>
        <taxon>Euteleostomi</taxon>
        <taxon>Amphibia</taxon>
        <taxon>Batrachia</taxon>
        <taxon>Anura</taxon>
        <taxon>Pipoidea</taxon>
        <taxon>Pipidae</taxon>
        <taxon>Xenopodinae</taxon>
        <taxon>Xenopus</taxon>
        <taxon>Silurana</taxon>
    </lineage>
</organism>
<dbReference type="SMART" id="SM00692">
    <property type="entry name" value="DM3"/>
    <property type="match status" value="1"/>
</dbReference>
<evidence type="ECO:0000256" key="4">
    <source>
        <dbReference type="ARBA" id="ARBA00023125"/>
    </source>
</evidence>
<dbReference type="GeneTree" id="ENSGT00940000164945"/>
<evidence type="ECO:0000256" key="6">
    <source>
        <dbReference type="SAM" id="MobiDB-lite"/>
    </source>
</evidence>
<dbReference type="InParanoid" id="A0A803JQR1"/>
<evidence type="ECO:0000256" key="3">
    <source>
        <dbReference type="ARBA" id="ARBA00022833"/>
    </source>
</evidence>
<keyword evidence="3" id="KW-0862">Zinc</keyword>
<name>A0A803JQR1_XENTR</name>
<feature type="compositionally biased region" description="Low complexity" evidence="6">
    <location>
        <begin position="111"/>
        <end position="120"/>
    </location>
</feature>
<dbReference type="PANTHER" id="PTHR31751:SF42">
    <property type="entry name" value="PROTEIN CBG10204"/>
    <property type="match status" value="1"/>
</dbReference>
<proteinExistence type="predicted"/>
<reference evidence="8" key="2">
    <citation type="submission" date="2021-03" db="UniProtKB">
        <authorList>
            <consortium name="Ensembl"/>
        </authorList>
    </citation>
    <scope>IDENTIFICATION</scope>
</reference>
<reference evidence="8" key="1">
    <citation type="journal article" date="2010" name="Science">
        <title>The genome of the Western clawed frog Xenopus tropicalis.</title>
        <authorList>
            <person name="Hellsten U."/>
            <person name="Harland R.M."/>
            <person name="Gilchrist M.J."/>
            <person name="Hendrix D."/>
            <person name="Jurka J."/>
            <person name="Kapitonov V."/>
            <person name="Ovcharenko I."/>
            <person name="Putnam N.H."/>
            <person name="Shu S."/>
            <person name="Taher L."/>
            <person name="Blitz I.L."/>
            <person name="Blumberg B."/>
            <person name="Dichmann D.S."/>
            <person name="Dubchak I."/>
            <person name="Amaya E."/>
            <person name="Detter J.C."/>
            <person name="Fletcher R."/>
            <person name="Gerhard D.S."/>
            <person name="Goodstein D."/>
            <person name="Graves T."/>
            <person name="Grigoriev I.V."/>
            <person name="Grimwood J."/>
            <person name="Kawashima T."/>
            <person name="Lindquist E."/>
            <person name="Lucas S.M."/>
            <person name="Mead P.E."/>
            <person name="Mitros T."/>
            <person name="Ogino H."/>
            <person name="Ohta Y."/>
            <person name="Poliakov A.V."/>
            <person name="Pollet N."/>
            <person name="Robert J."/>
            <person name="Salamov A."/>
            <person name="Sater A.K."/>
            <person name="Schmutz J."/>
            <person name="Terry A."/>
            <person name="Vize P.D."/>
            <person name="Warren W.C."/>
            <person name="Wells D."/>
            <person name="Wills A."/>
            <person name="Wilson R.K."/>
            <person name="Zimmerman L.B."/>
            <person name="Zorn A.M."/>
            <person name="Grainger R."/>
            <person name="Grammer T."/>
            <person name="Khokha M.K."/>
            <person name="Richardson P.M."/>
            <person name="Rokhsar D.S."/>
        </authorList>
    </citation>
    <scope>NUCLEOTIDE SEQUENCE [LARGE SCALE GENOMIC DNA]</scope>
    <source>
        <strain evidence="8">Nigerian</strain>
    </source>
</reference>
<protein>
    <recommendedName>
        <fullName evidence="7">THAP-type domain-containing protein</fullName>
    </recommendedName>
</protein>
<evidence type="ECO:0000313" key="8">
    <source>
        <dbReference type="Ensembl" id="ENSXETP00000110298"/>
    </source>
</evidence>
<sequence length="764" mass="87738">MPCCIVKQCHSWTGRKKVKENVILHVFPKNFSRIKEWLAKTQQYSAEDIEVLSQKIMQTKKNDNYRICSKHFTDDSYLIKGDKKVLLPSAVPTLFGHDSFQRHSYSSSTCSLEESSGTETNQPVAGPSKRKRSNKSKKILIEASTQTDNVCADQGTQVPEFQWTQAEPEAVGKDHNYTFLQSTPIKSHIDKHASIPTTVTPIKPTDPMSNLQLEHDSSLNTENLDTDDLFVSDISNLYDPNDSDFIVGKDTLEHISVDELDSTLESRVPDVKKSSIEDRKFIVFETCLDSLFYKVQCQASECNCLVTRFRKITEGSYLTVTGYCAVGHRFKLFESQPKVNNYSTGNILLAAAVLFTGCNINRIHEFLDILGVQQISQRTFFRYQRKFLFKSVHHFWEKERKLIRENIGKHPVALAGDGQCDSPGFTAKYCTYSFSDLATNKIVDFEIVQRSETSSSNAMENVAFQRCLDRIIQEGIDVCVVATDKHPSIKKTLESDKYTINHQLDIWHYAKNIRKKIIAASKRKQCKDLGLWVESIIRHFWWCVRNCQGDEELLREMWVSVLHHTVNQHRWRGSRKYFKCSHGRLSKEQSESKEWLLKDSAAYLQLTDIVTNPILIGDLQRLVNNCHTGMLECYHSKMLKFRTKRIHFTMDSMVARTSLAVLSHNFNTNRQQAVVKRQTTGGAQVGEKRTSLVFPRSRKRWVVRTIYEKTSNEHLFHLMEDLLNIVEGNLLTTYESVTDTLPRNLATVEKPDKASAVAEHQSRF</sequence>
<dbReference type="AlphaFoldDB" id="A0A803JQR1"/>
<dbReference type="GO" id="GO:0003677">
    <property type="term" value="F:DNA binding"/>
    <property type="evidence" value="ECO:0007669"/>
    <property type="project" value="UniProtKB-UniRule"/>
</dbReference>
<dbReference type="Ensembl" id="ENSXETT00000116689">
    <property type="protein sequence ID" value="ENSXETP00000110298"/>
    <property type="gene ID" value="ENSXETG00000043640"/>
</dbReference>
<feature type="domain" description="THAP-type" evidence="7">
    <location>
        <begin position="1"/>
        <end position="95"/>
    </location>
</feature>
<evidence type="ECO:0000256" key="2">
    <source>
        <dbReference type="ARBA" id="ARBA00022771"/>
    </source>
</evidence>
<keyword evidence="2 5" id="KW-0863">Zinc-finger</keyword>
<dbReference type="PROSITE" id="PS50950">
    <property type="entry name" value="ZF_THAP"/>
    <property type="match status" value="1"/>
</dbReference>
<accession>A0A803JQR1</accession>